<dbReference type="InterPro" id="IPR000515">
    <property type="entry name" value="MetI-like"/>
</dbReference>
<dbReference type="Gene3D" id="1.10.3720.10">
    <property type="entry name" value="MetI-like"/>
    <property type="match status" value="1"/>
</dbReference>
<evidence type="ECO:0000259" key="10">
    <source>
        <dbReference type="PROSITE" id="PS50928"/>
    </source>
</evidence>
<dbReference type="KEGG" id="nan:AArc1_1883"/>
<keyword evidence="4" id="KW-1003">Cell membrane</keyword>
<dbReference type="InterPro" id="IPR035906">
    <property type="entry name" value="MetI-like_sf"/>
</dbReference>
<accession>A0A346PFB0</accession>
<feature type="transmembrane region" description="Helical" evidence="9">
    <location>
        <begin position="99"/>
        <end position="123"/>
    </location>
</feature>
<reference evidence="13" key="2">
    <citation type="submission" date="2018-02" db="EMBL/GenBank/DDBJ databases">
        <title>Phenotypic and genomic properties of facultatively anaerobic sulfur-reducing natronoarchaea from hypersaline soda lakes.</title>
        <authorList>
            <person name="Sorokin D.Y."/>
            <person name="Kublanov I.V."/>
            <person name="Roman P."/>
            <person name="Sinninghe Damste J.S."/>
            <person name="Golyshin P.N."/>
            <person name="Rojo D."/>
            <person name="Ciordia S."/>
            <person name="Mena M.D.C."/>
            <person name="Ferrer M."/>
            <person name="Messina E."/>
            <person name="Smedile F."/>
            <person name="La Spada G."/>
            <person name="La Cono V."/>
            <person name="Yakimov M.M."/>
        </authorList>
    </citation>
    <scope>NUCLEOTIDE SEQUENCE [LARGE SCALE GENOMIC DNA]</scope>
    <source>
        <strain evidence="13">AArc-Mg</strain>
    </source>
</reference>
<keyword evidence="3 9" id="KW-0813">Transport</keyword>
<dbReference type="GeneID" id="37638676"/>
<dbReference type="Proteomes" id="UP000258707">
    <property type="component" value="Chromosome"/>
</dbReference>
<keyword evidence="13" id="KW-1185">Reference proteome</keyword>
<organism evidence="11 14">
    <name type="scientific">Natrarchaeobaculum sulfurireducens</name>
    <dbReference type="NCBI Taxonomy" id="2044521"/>
    <lineage>
        <taxon>Archaea</taxon>
        <taxon>Methanobacteriati</taxon>
        <taxon>Methanobacteriota</taxon>
        <taxon>Stenosarchaea group</taxon>
        <taxon>Halobacteria</taxon>
        <taxon>Halobacteriales</taxon>
        <taxon>Natrialbaceae</taxon>
        <taxon>Natrarchaeobaculum</taxon>
    </lineage>
</organism>
<dbReference type="AlphaFoldDB" id="A0A346PFB0"/>
<evidence type="ECO:0000313" key="14">
    <source>
        <dbReference type="Proteomes" id="UP000258707"/>
    </source>
</evidence>
<evidence type="ECO:0000313" key="11">
    <source>
        <dbReference type="EMBL" id="AXR78205.1"/>
    </source>
</evidence>
<sequence>MSSGVGSFGAGLKRTTPSHPLAISVVLGGLLLAYFVVPLVAFLARAGAVDVAGELTDPVVLEAIGTSLVTAPISTAIATVFGVPLAYALSRGNFRGKRLVEVLVLLPLVVPPVVGGAMLLTVVGRFTPIGAAAASLGVPLTDSHLGVILAQTFVAAPFLVVTARAGFDEVDERLEEAARTMGYSPLETVRLVTLPLSRTAIAAGIVLTFVRAIGEFGATMMVAYNPRTMPTRIWVSFVSYGLDAVVPIALALLAITLVVVLAVQVLIGTYSSH</sequence>
<reference evidence="14" key="1">
    <citation type="submission" date="2017-10" db="EMBL/GenBank/DDBJ databases">
        <title>Phenotypic and genomic properties of facultatively anaerobic sulfur-reducing natronoarchaea from hypersaline soda lakes.</title>
        <authorList>
            <person name="Sorokin D.Y."/>
            <person name="Kublanov I.V."/>
            <person name="Roman P."/>
            <person name="Sinninghe Damste J.S."/>
            <person name="Golyshin P.N."/>
            <person name="Rojo D."/>
            <person name="Ciordia S."/>
            <person name="Mena Md.C."/>
            <person name="Ferrer M."/>
            <person name="Messina E."/>
            <person name="Smedile F."/>
            <person name="La Spada G."/>
            <person name="La Cono V."/>
            <person name="Yakimov M.M."/>
        </authorList>
    </citation>
    <scope>NUCLEOTIDE SEQUENCE [LARGE SCALE GENOMIC DNA]</scope>
    <source>
        <strain evidence="14">AArc1</strain>
    </source>
</reference>
<dbReference type="SUPFAM" id="SSF161098">
    <property type="entry name" value="MetI-like"/>
    <property type="match status" value="1"/>
</dbReference>
<dbReference type="PROSITE" id="PS50928">
    <property type="entry name" value="ABC_TM1"/>
    <property type="match status" value="1"/>
</dbReference>
<reference evidence="11" key="3">
    <citation type="journal article" date="2019" name="Int. J. Syst. Evol. Microbiol.">
        <title>Natronolimnobius sulfurireducens sp. nov. and Halalkaliarchaeum desulfuricum gen. nov., sp. nov., the first sulfur-respiring alkaliphilic haloarchaea from hypersaline alkaline lakes.</title>
        <authorList>
            <person name="Sorokin D.Y."/>
            <person name="Yakimov M."/>
            <person name="Messina E."/>
            <person name="Merkel A.Y."/>
            <person name="Bale N.J."/>
            <person name="Sinninghe Damste J.S."/>
        </authorList>
    </citation>
    <scope>NUCLEOTIDE SEQUENCE</scope>
    <source>
        <strain evidence="12">AArc-Mg</strain>
        <strain evidence="11">AArc1</strain>
    </source>
</reference>
<dbReference type="EMBL" id="CP027033">
    <property type="protein sequence ID" value="AXR81778.1"/>
    <property type="molecule type" value="Genomic_DNA"/>
</dbReference>
<feature type="transmembrane region" description="Helical" evidence="9">
    <location>
        <begin position="64"/>
        <end position="87"/>
    </location>
</feature>
<evidence type="ECO:0000256" key="1">
    <source>
        <dbReference type="ARBA" id="ARBA00004651"/>
    </source>
</evidence>
<keyword evidence="6 9" id="KW-0812">Transmembrane</keyword>
<feature type="domain" description="ABC transmembrane type-1" evidence="10">
    <location>
        <begin position="64"/>
        <end position="267"/>
    </location>
</feature>
<evidence type="ECO:0000313" key="12">
    <source>
        <dbReference type="EMBL" id="AXR81778.1"/>
    </source>
</evidence>
<evidence type="ECO:0000256" key="6">
    <source>
        <dbReference type="ARBA" id="ARBA00022692"/>
    </source>
</evidence>
<feature type="transmembrane region" description="Helical" evidence="9">
    <location>
        <begin position="244"/>
        <end position="267"/>
    </location>
</feature>
<dbReference type="KEGG" id="nag:AArcMg_1770"/>
<gene>
    <name evidence="11" type="ORF">AArc1_1883</name>
    <name evidence="12" type="ORF">AArcMg_1770</name>
</gene>
<dbReference type="InterPro" id="IPR006469">
    <property type="entry name" value="NifC_ABC_porter"/>
</dbReference>
<dbReference type="PANTHER" id="PTHR30183">
    <property type="entry name" value="MOLYBDENUM TRANSPORT SYSTEM PERMEASE PROTEIN MODB"/>
    <property type="match status" value="1"/>
</dbReference>
<dbReference type="GO" id="GO:0022857">
    <property type="term" value="F:transmembrane transporter activity"/>
    <property type="evidence" value="ECO:0007669"/>
    <property type="project" value="InterPro"/>
</dbReference>
<evidence type="ECO:0000256" key="2">
    <source>
        <dbReference type="ARBA" id="ARBA00009306"/>
    </source>
</evidence>
<accession>A0A346PQI3</accession>
<comment type="subcellular location">
    <subcellularLocation>
        <location evidence="1 9">Cell membrane</location>
        <topology evidence="1 9">Multi-pass membrane protein</topology>
    </subcellularLocation>
</comment>
<keyword evidence="7 9" id="KW-1133">Transmembrane helix</keyword>
<keyword evidence="8 9" id="KW-0472">Membrane</keyword>
<dbReference type="Proteomes" id="UP000258613">
    <property type="component" value="Chromosome"/>
</dbReference>
<comment type="similarity">
    <text evidence="2 9">Belongs to the binding-protein-dependent transport system permease family.</text>
</comment>
<dbReference type="GO" id="GO:0005886">
    <property type="term" value="C:plasma membrane"/>
    <property type="evidence" value="ECO:0007669"/>
    <property type="project" value="UniProtKB-SubCell"/>
</dbReference>
<evidence type="ECO:0000256" key="8">
    <source>
        <dbReference type="ARBA" id="ARBA00023136"/>
    </source>
</evidence>
<evidence type="ECO:0000256" key="4">
    <source>
        <dbReference type="ARBA" id="ARBA00022475"/>
    </source>
</evidence>
<proteinExistence type="inferred from homology"/>
<dbReference type="Pfam" id="PF00528">
    <property type="entry name" value="BPD_transp_1"/>
    <property type="match status" value="1"/>
</dbReference>
<evidence type="ECO:0000256" key="3">
    <source>
        <dbReference type="ARBA" id="ARBA00022448"/>
    </source>
</evidence>
<feature type="transmembrane region" description="Helical" evidence="9">
    <location>
        <begin position="21"/>
        <end position="44"/>
    </location>
</feature>
<evidence type="ECO:0000256" key="7">
    <source>
        <dbReference type="ARBA" id="ARBA00022989"/>
    </source>
</evidence>
<evidence type="ECO:0000313" key="13">
    <source>
        <dbReference type="Proteomes" id="UP000258613"/>
    </source>
</evidence>
<keyword evidence="5" id="KW-0500">Molybdenum</keyword>
<feature type="transmembrane region" description="Helical" evidence="9">
    <location>
        <begin position="200"/>
        <end position="224"/>
    </location>
</feature>
<dbReference type="PANTHER" id="PTHR30183:SF3">
    <property type="entry name" value="MOLYBDENUM TRANSPORT SYSTEM PERMEASE PROTEIN MODB"/>
    <property type="match status" value="1"/>
</dbReference>
<protein>
    <submittedName>
        <fullName evidence="11">ABC-type sulfate transport system, permease component</fullName>
    </submittedName>
    <submittedName>
        <fullName evidence="12">Tungstate ABC transporter, permease protein WtpB</fullName>
    </submittedName>
</protein>
<dbReference type="EMBL" id="CP024047">
    <property type="protein sequence ID" value="AXR78205.1"/>
    <property type="molecule type" value="Genomic_DNA"/>
</dbReference>
<dbReference type="CDD" id="cd06261">
    <property type="entry name" value="TM_PBP2"/>
    <property type="match status" value="1"/>
</dbReference>
<feature type="transmembrane region" description="Helical" evidence="9">
    <location>
        <begin position="143"/>
        <end position="163"/>
    </location>
</feature>
<evidence type="ECO:0000256" key="9">
    <source>
        <dbReference type="RuleBase" id="RU363032"/>
    </source>
</evidence>
<dbReference type="RefSeq" id="WP_228442311.1">
    <property type="nucleotide sequence ID" value="NZ_CP024047.1"/>
</dbReference>
<dbReference type="NCBIfam" id="TIGR01581">
    <property type="entry name" value="Mo_ABC_porter"/>
    <property type="match status" value="1"/>
</dbReference>
<name>A0A346PFB0_9EURY</name>
<evidence type="ECO:0000256" key="5">
    <source>
        <dbReference type="ARBA" id="ARBA00022505"/>
    </source>
</evidence>